<evidence type="ECO:0008006" key="4">
    <source>
        <dbReference type="Google" id="ProtNLM"/>
    </source>
</evidence>
<evidence type="ECO:0000313" key="3">
    <source>
        <dbReference type="Proteomes" id="UP000278085"/>
    </source>
</evidence>
<feature type="chain" id="PRO_5019058995" description="DUF2946 domain-containing protein" evidence="1">
    <location>
        <begin position="23"/>
        <end position="111"/>
    </location>
</feature>
<evidence type="ECO:0000313" key="2">
    <source>
        <dbReference type="EMBL" id="RSZ61046.1"/>
    </source>
</evidence>
<organism evidence="2 3">
    <name type="scientific">Massilia atriviolacea</name>
    <dbReference type="NCBI Taxonomy" id="2495579"/>
    <lineage>
        <taxon>Bacteria</taxon>
        <taxon>Pseudomonadati</taxon>
        <taxon>Pseudomonadota</taxon>
        <taxon>Betaproteobacteria</taxon>
        <taxon>Burkholderiales</taxon>
        <taxon>Oxalobacteraceae</taxon>
        <taxon>Telluria group</taxon>
        <taxon>Massilia</taxon>
    </lineage>
</organism>
<protein>
    <recommendedName>
        <fullName evidence="4">DUF2946 domain-containing protein</fullName>
    </recommendedName>
</protein>
<accession>A0A430HU09</accession>
<gene>
    <name evidence="2" type="ORF">EJB06_02655</name>
</gene>
<sequence length="111" mass="11853">MTRQSFVRILLSLLLLMSQQMATSHVMSHWSVAQQAGISAHQDGSALSRAVAQDQSCDQCLAFAQLAGPLPSHAHGFAYTDPGAALLASITPQEARARSLRAFEPRAPPQA</sequence>
<evidence type="ECO:0000256" key="1">
    <source>
        <dbReference type="SAM" id="SignalP"/>
    </source>
</evidence>
<dbReference type="RefSeq" id="WP_126072431.1">
    <property type="nucleotide sequence ID" value="NZ_CP051166.1"/>
</dbReference>
<dbReference type="Proteomes" id="UP000278085">
    <property type="component" value="Unassembled WGS sequence"/>
</dbReference>
<dbReference type="AlphaFoldDB" id="A0A430HU09"/>
<comment type="caution">
    <text evidence="2">The sequence shown here is derived from an EMBL/GenBank/DDBJ whole genome shotgun (WGS) entry which is preliminary data.</text>
</comment>
<reference evidence="2 3" key="1">
    <citation type="submission" date="2018-12" db="EMBL/GenBank/DDBJ databases">
        <authorList>
            <person name="Yang E."/>
        </authorList>
    </citation>
    <scope>NUCLEOTIDE SEQUENCE [LARGE SCALE GENOMIC DNA]</scope>
    <source>
        <strain evidence="2 3">SOD</strain>
    </source>
</reference>
<dbReference type="EMBL" id="RXLQ01000001">
    <property type="protein sequence ID" value="RSZ61046.1"/>
    <property type="molecule type" value="Genomic_DNA"/>
</dbReference>
<proteinExistence type="predicted"/>
<keyword evidence="1" id="KW-0732">Signal</keyword>
<dbReference type="OrthoDB" id="9154883at2"/>
<name>A0A430HU09_9BURK</name>
<keyword evidence="3" id="KW-1185">Reference proteome</keyword>
<feature type="signal peptide" evidence="1">
    <location>
        <begin position="1"/>
        <end position="22"/>
    </location>
</feature>